<dbReference type="GO" id="GO:0016020">
    <property type="term" value="C:membrane"/>
    <property type="evidence" value="ECO:0007669"/>
    <property type="project" value="UniProtKB-SubCell"/>
</dbReference>
<feature type="transmembrane region" description="Helical" evidence="5">
    <location>
        <begin position="212"/>
        <end position="237"/>
    </location>
</feature>
<feature type="transmembrane region" description="Helical" evidence="5">
    <location>
        <begin position="258"/>
        <end position="282"/>
    </location>
</feature>
<feature type="transmembrane region" description="Helical" evidence="5">
    <location>
        <begin position="465"/>
        <end position="488"/>
    </location>
</feature>
<dbReference type="InterPro" id="IPR007016">
    <property type="entry name" value="O-antigen_ligase-rel_domated"/>
</dbReference>
<evidence type="ECO:0000256" key="2">
    <source>
        <dbReference type="ARBA" id="ARBA00022692"/>
    </source>
</evidence>
<gene>
    <name evidence="7" type="ORF">LCGC14_0269410</name>
</gene>
<feature type="transmembrane region" description="Helical" evidence="5">
    <location>
        <begin position="317"/>
        <end position="337"/>
    </location>
</feature>
<dbReference type="PANTHER" id="PTHR37422:SF23">
    <property type="entry name" value="TEICHURONIC ACID BIOSYNTHESIS PROTEIN TUAE"/>
    <property type="match status" value="1"/>
</dbReference>
<feature type="transmembrane region" description="Helical" evidence="5">
    <location>
        <begin position="71"/>
        <end position="91"/>
    </location>
</feature>
<sequence>MHTLTDTPAGRAGAILRALAVGLLTACVVGRLFAGELPFRLPILPVVAALEAAQASPPDRAHLDMGEPARATFALAILTAGAMWLVGGALARHLTVRRPWLAVLIGLFAVSAFVSGFGADDKRSGLLVWLEQTALLTAMWLAAQMFVNRRRFNLLVAVLVAAGATLALKGLYQAAVELPEALAWRAALAPGETVDTVFERLSDARLRAAQPAGWLVLANVYAAALIVLAAAATGLGIDRLRAGRRELAELRSSGPPGQIPLSLIQGACTGGVALLCAAALILTGSRGAIGAGAAAIAGGVGVAVFGRRLARHWRKAVAAALLLIVLAAALTVAYGAAHDGLPTKTMRFRWYYWTASAEIVAERPLLGVGGGNFADAYLRHRRPEAEEAVRAPHNMLVHAAVQFGLIGGGLYMVILLYGLIGSCRPDSNECSASGSASAIGPLVAAGMLGVVVVVVRVVVGQATANWGVIVLDVVLPAAVLAGGVLLLAPRGDAAEARATSTARVALACGVAAFALHNLISPGLWAPGAAMLFWVAVGALLAQAPSRALPVTTFRWPVAAIAIMAVALVLMSVNDSTWAKARFWRRAKRAIETHQLKAAAANADWAASADLADGLSAAESAKLWWRLASSDLLPGYERKTYLTLGDRAARRAIARQRGHGPFYQLLAASPSPDELLEKSWAMVGAASRHELLAAAVALDPANARLRISHAEALLTADLSPQASDELATAERLNARLPADSSYRLDEGERAHLAQLRQRAGDSE</sequence>
<evidence type="ECO:0000256" key="1">
    <source>
        <dbReference type="ARBA" id="ARBA00004141"/>
    </source>
</evidence>
<feature type="domain" description="O-antigen ligase-related" evidence="6">
    <location>
        <begin position="272"/>
        <end position="411"/>
    </location>
</feature>
<feature type="transmembrane region" description="Helical" evidence="5">
    <location>
        <begin position="524"/>
        <end position="541"/>
    </location>
</feature>
<proteinExistence type="predicted"/>
<keyword evidence="4 5" id="KW-0472">Membrane</keyword>
<dbReference type="AlphaFoldDB" id="A0A0F9UGB6"/>
<dbReference type="PANTHER" id="PTHR37422">
    <property type="entry name" value="TEICHURONIC ACID BIOSYNTHESIS PROTEIN TUAE"/>
    <property type="match status" value="1"/>
</dbReference>
<feature type="transmembrane region" description="Helical" evidence="5">
    <location>
        <begin position="288"/>
        <end position="305"/>
    </location>
</feature>
<keyword evidence="2 5" id="KW-0812">Transmembrane</keyword>
<dbReference type="InterPro" id="IPR051533">
    <property type="entry name" value="WaaL-like"/>
</dbReference>
<dbReference type="Pfam" id="PF04932">
    <property type="entry name" value="Wzy_C"/>
    <property type="match status" value="1"/>
</dbReference>
<evidence type="ECO:0000256" key="3">
    <source>
        <dbReference type="ARBA" id="ARBA00022989"/>
    </source>
</evidence>
<dbReference type="EMBL" id="LAZR01000148">
    <property type="protein sequence ID" value="KKN86387.1"/>
    <property type="molecule type" value="Genomic_DNA"/>
</dbReference>
<evidence type="ECO:0000313" key="7">
    <source>
        <dbReference type="EMBL" id="KKN86387.1"/>
    </source>
</evidence>
<reference evidence="7" key="1">
    <citation type="journal article" date="2015" name="Nature">
        <title>Complex archaea that bridge the gap between prokaryotes and eukaryotes.</title>
        <authorList>
            <person name="Spang A."/>
            <person name="Saw J.H."/>
            <person name="Jorgensen S.L."/>
            <person name="Zaremba-Niedzwiedzka K."/>
            <person name="Martijn J."/>
            <person name="Lind A.E."/>
            <person name="van Eijk R."/>
            <person name="Schleper C."/>
            <person name="Guy L."/>
            <person name="Ettema T.J."/>
        </authorList>
    </citation>
    <scope>NUCLEOTIDE SEQUENCE</scope>
</reference>
<evidence type="ECO:0000256" key="5">
    <source>
        <dbReference type="SAM" id="Phobius"/>
    </source>
</evidence>
<name>A0A0F9UGB6_9ZZZZ</name>
<organism evidence="7">
    <name type="scientific">marine sediment metagenome</name>
    <dbReference type="NCBI Taxonomy" id="412755"/>
    <lineage>
        <taxon>unclassified sequences</taxon>
        <taxon>metagenomes</taxon>
        <taxon>ecological metagenomes</taxon>
    </lineage>
</organism>
<feature type="transmembrane region" description="Helical" evidence="5">
    <location>
        <begin position="553"/>
        <end position="572"/>
    </location>
</feature>
<feature type="transmembrane region" description="Helical" evidence="5">
    <location>
        <begin position="100"/>
        <end position="119"/>
    </location>
</feature>
<comment type="caution">
    <text evidence="7">The sequence shown here is derived from an EMBL/GenBank/DDBJ whole genome shotgun (WGS) entry which is preliminary data.</text>
</comment>
<accession>A0A0F9UGB6</accession>
<evidence type="ECO:0000259" key="6">
    <source>
        <dbReference type="Pfam" id="PF04932"/>
    </source>
</evidence>
<feature type="transmembrane region" description="Helical" evidence="5">
    <location>
        <begin position="125"/>
        <end position="147"/>
    </location>
</feature>
<feature type="transmembrane region" description="Helical" evidence="5">
    <location>
        <begin position="12"/>
        <end position="34"/>
    </location>
</feature>
<feature type="transmembrane region" description="Helical" evidence="5">
    <location>
        <begin position="432"/>
        <end position="459"/>
    </location>
</feature>
<comment type="subcellular location">
    <subcellularLocation>
        <location evidence="1">Membrane</location>
        <topology evidence="1">Multi-pass membrane protein</topology>
    </subcellularLocation>
</comment>
<keyword evidence="3 5" id="KW-1133">Transmembrane helix</keyword>
<evidence type="ECO:0000256" key="4">
    <source>
        <dbReference type="ARBA" id="ARBA00023136"/>
    </source>
</evidence>
<feature type="transmembrane region" description="Helical" evidence="5">
    <location>
        <begin position="154"/>
        <end position="172"/>
    </location>
</feature>
<protein>
    <recommendedName>
        <fullName evidence="6">O-antigen ligase-related domain-containing protein</fullName>
    </recommendedName>
</protein>
<feature type="transmembrane region" description="Helical" evidence="5">
    <location>
        <begin position="399"/>
        <end position="420"/>
    </location>
</feature>